<evidence type="ECO:0000313" key="2">
    <source>
        <dbReference type="Proteomes" id="UP000199475"/>
    </source>
</evidence>
<gene>
    <name evidence="1" type="ORF">SAMN04488242_2931</name>
</gene>
<organism evidence="1 2">
    <name type="scientific">Tessaracoccus oleiagri</name>
    <dbReference type="NCBI Taxonomy" id="686624"/>
    <lineage>
        <taxon>Bacteria</taxon>
        <taxon>Bacillati</taxon>
        <taxon>Actinomycetota</taxon>
        <taxon>Actinomycetes</taxon>
        <taxon>Propionibacteriales</taxon>
        <taxon>Propionibacteriaceae</taxon>
        <taxon>Tessaracoccus</taxon>
    </lineage>
</organism>
<sequence>MSTDEVVLQARHYASDLLGDRRVVRLVPDNLAEVEDLTLETFGLRADRGVPVGHVPNRAVGFPARAIITDPANARHALNLVQGLQRAARQARSKPGNARDEILAMAGQLDRSAPHFLPTFLEEAARHFLEADNQRLATQFFTKAREAERVHGLPIDQEHHRAVLLEFALAGALSAKELVAALSHLEPADALDSYRQLTIDRARGGLPPSATTATDLRRLIKAAGAAADDAEPDFLAALSREAATRRAPVGFWKGFGRTLTRLAKADPALRDTLFRTNPTGGDVEGWLTVLDSTGVLDELRRGERDAADWATRMLGSLTYHSAYPRALALLLRTLPGLRGADVRLAGQGSPQPELVDALLAAGARVELPAHLSLGLDHWVKASERADLEFLAADEALAARVNLDWLLRTEVPPAVLQHSGSRELLRRWAHPRLGSEPTAMAVWEEFQRLRPLMAMPDRRVVADGLRAFAKHIDGPELLAGALRHGLLTELGWPALEAAAEDLRRATGKAPTFHEAWPAIGVAAAGGVRFVDGDRVVASARFAPQGAREPEKWRYTLVDGVVGCLWGGSGWKNNLTWASDPARHHEQEPTHLGFQSPAASIEVGGARLCGRAVQRVGDAKQVFLNPSMTLSDGTTYWTLEDTGQVAEIDPATGRRGRQSLPAELARIAEPHLREGYHLSFGPTTWRPTTPTTAGSLLPTADGVHGWIVLRGPHRRIRALEASGAVLELDGATHDNPIGRLARPGGGAWVVTPDGGLRTADGAAPVGRALDEHGRHHFLHDVHGSGWHQFRVRDEAASRRMRSVTARDVGPLLRASHTSASFGQVDPEKHGDERLTRAALAAAGKLLGTRDETLLASVAWLAAKVKFLVAAVEATLDVPKSAPAGTFSEWAPRLDVVNWLPHAHWGQQVTRDDIVGFAAGARGSGTRSYGLEVLPEVAARPDVLLALAAAPLQDPDVIRGTAALFGALKDSGLATNRTMVTWFQTGRANVGQRDAGTVIAHGRQRGLVARVDFRTAAHYVIWPSGEYPARVDGAELVLFLGARPTLDLGHFTRAFRSLLERGGPQWDPTRADRLAAGTGWSRAAAALFLAGMQGVRSWQKNFLSKELRELLGLKVAEAAAAREFLRTVDFRLLFDMYTMGAGDPMRLVTEGPDIDAMVWIWRERSPGKVSLPGELLAEADQAVRYGGARMLQSLVDGDGEIHASASMLFWLAARLRLDDPLRPWVADRFEALADRARRETWQLDWRPASERDLSTISPALAVSPRRDYDLWTLDPAKVADWPSLMAQLAPLQPPLEGLQRLRRVVTLLSGDVAPYVAWLRRPGKGWGQDPLVSAPATVAAVRDALGLDEPSARYWLQLLALHAPTDADVDRWNGWSARDRDRAAAPLVARGFVVKAKRARARRAYFLPGGWLEATAPFLPMEVWKAPLYALRDAPRVEPVHEAVVAEVPPGELFETAWERFTGGDRPGYEELRTQPYRRRRG</sequence>
<accession>A0A1G9N7I6</accession>
<protein>
    <recommendedName>
        <fullName evidence="3">DNA-binding protein</fullName>
    </recommendedName>
</protein>
<reference evidence="1 2" key="1">
    <citation type="submission" date="2016-10" db="EMBL/GenBank/DDBJ databases">
        <authorList>
            <person name="de Groot N.N."/>
        </authorList>
    </citation>
    <scope>NUCLEOTIDE SEQUENCE [LARGE SCALE GENOMIC DNA]</scope>
    <source>
        <strain evidence="1 2">CGMCC 1.9159</strain>
    </source>
</reference>
<proteinExistence type="predicted"/>
<name>A0A1G9N7I6_9ACTN</name>
<evidence type="ECO:0008006" key="3">
    <source>
        <dbReference type="Google" id="ProtNLM"/>
    </source>
</evidence>
<dbReference type="RefSeq" id="WP_093253793.1">
    <property type="nucleotide sequence ID" value="NZ_FNGP01000007.1"/>
</dbReference>
<dbReference type="STRING" id="686624.SAMN04488242_2931"/>
<dbReference type="EMBL" id="FNGP01000007">
    <property type="protein sequence ID" value="SDL82077.1"/>
    <property type="molecule type" value="Genomic_DNA"/>
</dbReference>
<dbReference type="OrthoDB" id="218750at2"/>
<dbReference type="Proteomes" id="UP000199475">
    <property type="component" value="Unassembled WGS sequence"/>
</dbReference>
<keyword evidence="2" id="KW-1185">Reference proteome</keyword>
<evidence type="ECO:0000313" key="1">
    <source>
        <dbReference type="EMBL" id="SDL82077.1"/>
    </source>
</evidence>